<evidence type="ECO:0000313" key="8">
    <source>
        <dbReference type="EMBL" id="PIY63268.1"/>
    </source>
</evidence>
<evidence type="ECO:0000256" key="1">
    <source>
        <dbReference type="ARBA" id="ARBA00010699"/>
    </source>
</evidence>
<dbReference type="Pfam" id="PF02911">
    <property type="entry name" value="Formyl_trans_C"/>
    <property type="match status" value="1"/>
</dbReference>
<comment type="caution">
    <text evidence="8">The sequence shown here is derived from an EMBL/GenBank/DDBJ whole genome shotgun (WGS) entry which is preliminary data.</text>
</comment>
<dbReference type="PANTHER" id="PTHR11138:SF5">
    <property type="entry name" value="METHIONYL-TRNA FORMYLTRANSFERASE, MITOCHONDRIAL"/>
    <property type="match status" value="1"/>
</dbReference>
<gene>
    <name evidence="5" type="primary">fmt</name>
    <name evidence="8" type="ORF">COY93_00505</name>
</gene>
<dbReference type="HAMAP" id="MF_00182">
    <property type="entry name" value="Formyl_trans"/>
    <property type="match status" value="1"/>
</dbReference>
<dbReference type="PROSITE" id="PS00373">
    <property type="entry name" value="GART"/>
    <property type="match status" value="1"/>
</dbReference>
<dbReference type="InterPro" id="IPR011034">
    <property type="entry name" value="Formyl_transferase-like_C_sf"/>
</dbReference>
<comment type="similarity">
    <text evidence="1 5">Belongs to the Fmt family.</text>
</comment>
<dbReference type="InterPro" id="IPR036477">
    <property type="entry name" value="Formyl_transf_N_sf"/>
</dbReference>
<dbReference type="EMBL" id="PFLC01000010">
    <property type="protein sequence ID" value="PIY63268.1"/>
    <property type="molecule type" value="Genomic_DNA"/>
</dbReference>
<evidence type="ECO:0000313" key="9">
    <source>
        <dbReference type="Proteomes" id="UP000230973"/>
    </source>
</evidence>
<dbReference type="SUPFAM" id="SSF50486">
    <property type="entry name" value="FMT C-terminal domain-like"/>
    <property type="match status" value="1"/>
</dbReference>
<evidence type="ECO:0000256" key="4">
    <source>
        <dbReference type="ARBA" id="ARBA00022917"/>
    </source>
</evidence>
<dbReference type="EC" id="2.1.2.9" evidence="2 5"/>
<sequence length="316" mass="34785">MEQSRIVYFGTADFAVPPLQSLLACPENFDVVAVVSQPDRPAGRHRERLPSPVSAMVQRSKLPLLQPESVDLPFLEALRGLRADLFVVAAYGRILPRQVLEMPKLGSVNLHGSLLPKYRGASPIQSAILDGETETGVTLILMDEKMDHGPILATAIETIREDDDYLSLAGRLSEAAAGLLTDSLTRLADGTLHTQEQDHSLATFTKMIRKEDGLIDWTTADAWEVERRMRAYRPWPGIHFDWTTRNGHTVRTRLLATEVVHANGQTPGAVIETENGLPAVVVADDEAVLLVEVQPEGRRPMSGADFLRGYPPSETI</sequence>
<comment type="catalytic activity">
    <reaction evidence="5">
        <text>L-methionyl-tRNA(fMet) + (6R)-10-formyltetrahydrofolate = N-formyl-L-methionyl-tRNA(fMet) + (6S)-5,6,7,8-tetrahydrofolate + H(+)</text>
        <dbReference type="Rhea" id="RHEA:24380"/>
        <dbReference type="Rhea" id="RHEA-COMP:9952"/>
        <dbReference type="Rhea" id="RHEA-COMP:9953"/>
        <dbReference type="ChEBI" id="CHEBI:15378"/>
        <dbReference type="ChEBI" id="CHEBI:57453"/>
        <dbReference type="ChEBI" id="CHEBI:78530"/>
        <dbReference type="ChEBI" id="CHEBI:78844"/>
        <dbReference type="ChEBI" id="CHEBI:195366"/>
        <dbReference type="EC" id="2.1.2.9"/>
    </reaction>
</comment>
<dbReference type="InterPro" id="IPR001555">
    <property type="entry name" value="GART_AS"/>
</dbReference>
<dbReference type="Proteomes" id="UP000230973">
    <property type="component" value="Unassembled WGS sequence"/>
</dbReference>
<proteinExistence type="inferred from homology"/>
<name>A0A2M7QAS8_9BACT</name>
<dbReference type="Pfam" id="PF00551">
    <property type="entry name" value="Formyl_trans_N"/>
    <property type="match status" value="1"/>
</dbReference>
<dbReference type="InterPro" id="IPR005793">
    <property type="entry name" value="Formyl_trans_C"/>
</dbReference>
<dbReference type="GO" id="GO:0004479">
    <property type="term" value="F:methionyl-tRNA formyltransferase activity"/>
    <property type="evidence" value="ECO:0007669"/>
    <property type="project" value="UniProtKB-UniRule"/>
</dbReference>
<evidence type="ECO:0000259" key="6">
    <source>
        <dbReference type="Pfam" id="PF00551"/>
    </source>
</evidence>
<organism evidence="8 9">
    <name type="scientific">Candidatus Uhrbacteria bacterium CG_4_10_14_0_8_um_filter_58_22</name>
    <dbReference type="NCBI Taxonomy" id="1975029"/>
    <lineage>
        <taxon>Bacteria</taxon>
        <taxon>Candidatus Uhriibacteriota</taxon>
    </lineage>
</organism>
<dbReference type="NCBIfam" id="TIGR00460">
    <property type="entry name" value="fmt"/>
    <property type="match status" value="1"/>
</dbReference>
<dbReference type="CDD" id="cd08704">
    <property type="entry name" value="Met_tRNA_FMT_C"/>
    <property type="match status" value="1"/>
</dbReference>
<dbReference type="InterPro" id="IPR005794">
    <property type="entry name" value="Fmt"/>
</dbReference>
<dbReference type="InterPro" id="IPR002376">
    <property type="entry name" value="Formyl_transf_N"/>
</dbReference>
<evidence type="ECO:0000256" key="3">
    <source>
        <dbReference type="ARBA" id="ARBA00022679"/>
    </source>
</evidence>
<dbReference type="AlphaFoldDB" id="A0A2M7QAS8"/>
<evidence type="ECO:0000256" key="5">
    <source>
        <dbReference type="HAMAP-Rule" id="MF_00182"/>
    </source>
</evidence>
<dbReference type="InterPro" id="IPR044135">
    <property type="entry name" value="Met-tRNA-FMT_C"/>
</dbReference>
<accession>A0A2M7QAS8</accession>
<feature type="binding site" evidence="5">
    <location>
        <begin position="113"/>
        <end position="116"/>
    </location>
    <ligand>
        <name>(6S)-5,6,7,8-tetrahydrofolate</name>
        <dbReference type="ChEBI" id="CHEBI:57453"/>
    </ligand>
</feature>
<keyword evidence="3 5" id="KW-0808">Transferase</keyword>
<reference evidence="9" key="1">
    <citation type="submission" date="2017-09" db="EMBL/GenBank/DDBJ databases">
        <title>Depth-based differentiation of microbial function through sediment-hosted aquifers and enrichment of novel symbionts in the deep terrestrial subsurface.</title>
        <authorList>
            <person name="Probst A.J."/>
            <person name="Ladd B."/>
            <person name="Jarett J.K."/>
            <person name="Geller-Mcgrath D.E."/>
            <person name="Sieber C.M.K."/>
            <person name="Emerson J.B."/>
            <person name="Anantharaman K."/>
            <person name="Thomas B.C."/>
            <person name="Malmstrom R."/>
            <person name="Stieglmeier M."/>
            <person name="Klingl A."/>
            <person name="Woyke T."/>
            <person name="Ryan C.M."/>
            <person name="Banfield J.F."/>
        </authorList>
    </citation>
    <scope>NUCLEOTIDE SEQUENCE [LARGE SCALE GENOMIC DNA]</scope>
</reference>
<comment type="function">
    <text evidence="5">Attaches a formyl group to the free amino group of methionyl-tRNA(fMet). The formyl group appears to play a dual role in the initiator identity of N-formylmethionyl-tRNA by promoting its recognition by IF2 and preventing the misappropriation of this tRNA by the elongation apparatus.</text>
</comment>
<dbReference type="SUPFAM" id="SSF53328">
    <property type="entry name" value="Formyltransferase"/>
    <property type="match status" value="1"/>
</dbReference>
<dbReference type="InterPro" id="IPR041711">
    <property type="entry name" value="Met-tRNA-FMT_N"/>
</dbReference>
<feature type="domain" description="Formyl transferase C-terminal" evidence="7">
    <location>
        <begin position="208"/>
        <end position="310"/>
    </location>
</feature>
<dbReference type="GO" id="GO:0005829">
    <property type="term" value="C:cytosol"/>
    <property type="evidence" value="ECO:0007669"/>
    <property type="project" value="TreeGrafter"/>
</dbReference>
<evidence type="ECO:0000256" key="2">
    <source>
        <dbReference type="ARBA" id="ARBA00012261"/>
    </source>
</evidence>
<dbReference type="CDD" id="cd08646">
    <property type="entry name" value="FMT_core_Met-tRNA-FMT_N"/>
    <property type="match status" value="1"/>
</dbReference>
<dbReference type="PROSITE" id="PS51257">
    <property type="entry name" value="PROKAR_LIPOPROTEIN"/>
    <property type="match status" value="1"/>
</dbReference>
<protein>
    <recommendedName>
        <fullName evidence="2 5">Methionyl-tRNA formyltransferase</fullName>
        <ecNumber evidence="2 5">2.1.2.9</ecNumber>
    </recommendedName>
</protein>
<dbReference type="Gene3D" id="3.40.50.12230">
    <property type="match status" value="1"/>
</dbReference>
<dbReference type="PANTHER" id="PTHR11138">
    <property type="entry name" value="METHIONYL-TRNA FORMYLTRANSFERASE"/>
    <property type="match status" value="1"/>
</dbReference>
<keyword evidence="4 5" id="KW-0648">Protein biosynthesis</keyword>
<feature type="domain" description="Formyl transferase N-terminal" evidence="6">
    <location>
        <begin position="5"/>
        <end position="180"/>
    </location>
</feature>
<evidence type="ECO:0000259" key="7">
    <source>
        <dbReference type="Pfam" id="PF02911"/>
    </source>
</evidence>